<sequence>MQLDAIEDAESGSSSDDDYLLELADVTEFEGVLPKDHYSSPFYVDVPVPQSLGDHRHLGDDTQSYVREYPTSILADRFDKWRKLLKSLVAYLREVAAAQEQHARINAHLKSAVKFSFLADLEEGTNKVVEQLKRPSSPSQSGAESAQDSYFQVQEGCSNGFLRYGSGSIQDLQVSLKKYHMTVSNQQLKASRELNNVVIPKLEELRRNLSSKIKEIKELSNDFKTNIHEQVALTGQLLQKYIASVDLLSTAEDSTSSKSTGQRLKPKHDPYLLKLQLDLQLKRQLLEENYLQEAYINLQTSGMELEKIVYGQIQTALQKFAHYMDIESCAAINGICQELRRGILSKPTTIEWDDFVGLHPTCLLNWKSSDPVPPPRRLSDIRYPKMKSPMAKCIRAGYLMKKSKLLKNYNKGYFVLTSNYLHEFKSSDFFKMANNGEKPSLKKINFDPLGSIPLNESTVTEALPQKFVLCSTWAGIDSQEAGLSATSSGTSFTSMQGSRSSVSLGKLLKGAAKPGKALTSAKASTSEITKGHVWTFKPSTTQSEKDFKKWCGELRQLAGFNSTLERCRYIEEKIVKAHSRASSKASQSSIGTPPEGPGRAQKPQFIDIKGLSPIGYNIASPINTPAFDDNGNLIMAGDRNMSLLTPSGLSFQGAPSLTNTISSDGTSLQSRSPTPVDTAATFTEGNLNAVQPGVGQSGGGGSISSPRSTESINNSGGYFAIPVNRSQPQRDSVPSSQSRADRAPPSGSVPLLRVTSQSGNVEQPGRPSLYKQTSSPSLTSIKSRQTQLVLKHKRNLSFQSLAEMVSK</sequence>
<dbReference type="GO" id="GO:0030036">
    <property type="term" value="P:actin cytoskeleton organization"/>
    <property type="evidence" value="ECO:0000318"/>
    <property type="project" value="GO_Central"/>
</dbReference>
<evidence type="ECO:0000256" key="1">
    <source>
        <dbReference type="ARBA" id="ARBA00022553"/>
    </source>
</evidence>
<keyword evidence="5" id="KW-1185">Reference proteome</keyword>
<reference evidence="5" key="2">
    <citation type="journal article" date="2013" name="G3 (Bethesda)">
        <title>Genomes of Ashbya fungi isolated from insects reveal four mating-type loci, numerous translocations, lack of transposons, and distinct gene duplications.</title>
        <authorList>
            <person name="Dietrich F.S."/>
            <person name="Voegeli S."/>
            <person name="Kuo S."/>
            <person name="Philippsen P."/>
        </authorList>
    </citation>
    <scope>GENOME REANNOTATION</scope>
    <source>
        <strain evidence="5">ATCC 10895 / CBS 109.51 / FGSC 9923 / NRRL Y-1056</strain>
    </source>
</reference>
<protein>
    <submittedName>
        <fullName evidence="4">AAR086Wp</fullName>
    </submittedName>
</protein>
<dbReference type="Pfam" id="PF20399">
    <property type="entry name" value="PH_20"/>
    <property type="match status" value="1"/>
</dbReference>
<dbReference type="SUPFAM" id="SSF50729">
    <property type="entry name" value="PH domain-like"/>
    <property type="match status" value="1"/>
</dbReference>
<dbReference type="PANTHER" id="PTHR31941:SF15">
    <property type="entry name" value="ACTIVATOR OF SKN7 PROTEIN 10-RELATED"/>
    <property type="match status" value="1"/>
</dbReference>
<dbReference type="GO" id="GO:0005737">
    <property type="term" value="C:cytoplasm"/>
    <property type="evidence" value="ECO:0000318"/>
    <property type="project" value="GO_Central"/>
</dbReference>
<dbReference type="InterPro" id="IPR046869">
    <property type="entry name" value="SLM1/RGC1-like_PH"/>
</dbReference>
<keyword evidence="1" id="KW-0597">Phosphoprotein</keyword>
<organism evidence="4 5">
    <name type="scientific">Eremothecium gossypii (strain ATCC 10895 / CBS 109.51 / FGSC 9923 / NRRL Y-1056)</name>
    <name type="common">Yeast</name>
    <name type="synonym">Ashbya gossypii</name>
    <dbReference type="NCBI Taxonomy" id="284811"/>
    <lineage>
        <taxon>Eukaryota</taxon>
        <taxon>Fungi</taxon>
        <taxon>Dikarya</taxon>
        <taxon>Ascomycota</taxon>
        <taxon>Saccharomycotina</taxon>
        <taxon>Saccharomycetes</taxon>
        <taxon>Saccharomycetales</taxon>
        <taxon>Saccharomycetaceae</taxon>
        <taxon>Eremothecium</taxon>
    </lineage>
</organism>
<gene>
    <name evidence="4" type="ORF">AGOS_AAR086W</name>
</gene>
<dbReference type="FunCoup" id="Q75EJ3">
    <property type="interactions" value="423"/>
</dbReference>
<dbReference type="RefSeq" id="NP_982627.1">
    <property type="nucleotide sequence ID" value="NM_207980.1"/>
</dbReference>
<evidence type="ECO:0000256" key="2">
    <source>
        <dbReference type="SAM" id="MobiDB-lite"/>
    </source>
</evidence>
<evidence type="ECO:0000259" key="3">
    <source>
        <dbReference type="PROSITE" id="PS50003"/>
    </source>
</evidence>
<dbReference type="Gene3D" id="1.20.1270.60">
    <property type="entry name" value="Arfaptin homology (AH) domain/BAR domain"/>
    <property type="match status" value="1"/>
</dbReference>
<proteinExistence type="predicted"/>
<dbReference type="AlphaFoldDB" id="Q75EJ3"/>
<dbReference type="InterPro" id="IPR027267">
    <property type="entry name" value="AH/BAR_dom_sf"/>
</dbReference>
<feature type="region of interest" description="Disordered" evidence="2">
    <location>
        <begin position="655"/>
        <end position="785"/>
    </location>
</feature>
<dbReference type="GO" id="GO:0005886">
    <property type="term" value="C:plasma membrane"/>
    <property type="evidence" value="ECO:0000318"/>
    <property type="project" value="GO_Central"/>
</dbReference>
<dbReference type="OrthoDB" id="2264563at2759"/>
<dbReference type="Pfam" id="PF20400">
    <property type="entry name" value="BAR_4"/>
    <property type="match status" value="1"/>
</dbReference>
<dbReference type="PANTHER" id="PTHR31941">
    <property type="entry name" value="CYTOSKELETAL SIGNALING PROTEIN SLM1"/>
    <property type="match status" value="1"/>
</dbReference>
<reference evidence="4 5" key="1">
    <citation type="journal article" date="2004" name="Science">
        <title>The Ashbya gossypii genome as a tool for mapping the ancient Saccharomyces cerevisiae genome.</title>
        <authorList>
            <person name="Dietrich F.S."/>
            <person name="Voegeli S."/>
            <person name="Brachat S."/>
            <person name="Lerch A."/>
            <person name="Gates K."/>
            <person name="Steiner S."/>
            <person name="Mohr C."/>
            <person name="Pohlmann R."/>
            <person name="Luedi P."/>
            <person name="Choi S."/>
            <person name="Wing R.A."/>
            <person name="Flavier A."/>
            <person name="Gaffney T.D."/>
            <person name="Philippsen P."/>
        </authorList>
    </citation>
    <scope>NUCLEOTIDE SEQUENCE [LARGE SCALE GENOMIC DNA]</scope>
    <source>
        <strain evidence="5">ATCC 10895 / CBS 109.51 / FGSC 9923 / NRRL Y-1056</strain>
    </source>
</reference>
<dbReference type="Gene3D" id="2.30.29.30">
    <property type="entry name" value="Pleckstrin-homology domain (PH domain)/Phosphotyrosine-binding domain (PTB)"/>
    <property type="match status" value="1"/>
</dbReference>
<dbReference type="eggNOG" id="ENOG502QU0Q">
    <property type="taxonomic scope" value="Eukaryota"/>
</dbReference>
<accession>Q75EJ3</accession>
<feature type="region of interest" description="Disordered" evidence="2">
    <location>
        <begin position="578"/>
        <end position="603"/>
    </location>
</feature>
<dbReference type="InterPro" id="IPR001849">
    <property type="entry name" value="PH_domain"/>
</dbReference>
<feature type="domain" description="PH" evidence="3">
    <location>
        <begin position="392"/>
        <end position="559"/>
    </location>
</feature>
<dbReference type="OMA" id="DIRYPKM"/>
<dbReference type="SUPFAM" id="SSF103657">
    <property type="entry name" value="BAR/IMD domain-like"/>
    <property type="match status" value="1"/>
</dbReference>
<dbReference type="KEGG" id="ago:AGOS_AAR086W"/>
<feature type="compositionally biased region" description="Polar residues" evidence="2">
    <location>
        <begin position="707"/>
        <end position="716"/>
    </location>
</feature>
<dbReference type="InParanoid" id="Q75EJ3"/>
<dbReference type="GeneID" id="4618703"/>
<dbReference type="InterPro" id="IPR046868">
    <property type="entry name" value="BAR_4"/>
</dbReference>
<dbReference type="STRING" id="284811.Q75EJ3"/>
<dbReference type="EMBL" id="AE016814">
    <property type="protein sequence ID" value="AAS50451.1"/>
    <property type="molecule type" value="Genomic_DNA"/>
</dbReference>
<evidence type="ECO:0000313" key="4">
    <source>
        <dbReference type="EMBL" id="AAS50451.1"/>
    </source>
</evidence>
<name>Q75EJ3_EREGS</name>
<dbReference type="InterPro" id="IPR011993">
    <property type="entry name" value="PH-like_dom_sf"/>
</dbReference>
<evidence type="ECO:0000313" key="5">
    <source>
        <dbReference type="Proteomes" id="UP000000591"/>
    </source>
</evidence>
<dbReference type="HOGENOM" id="CLU_008754_0_0_1"/>
<feature type="compositionally biased region" description="Polar residues" evidence="2">
    <location>
        <begin position="655"/>
        <end position="689"/>
    </location>
</feature>
<dbReference type="PROSITE" id="PS50003">
    <property type="entry name" value="PH_DOMAIN"/>
    <property type="match status" value="1"/>
</dbReference>
<feature type="compositionally biased region" description="Polar residues" evidence="2">
    <location>
        <begin position="770"/>
        <end position="785"/>
    </location>
</feature>
<feature type="compositionally biased region" description="Polar residues" evidence="2">
    <location>
        <begin position="724"/>
        <end position="738"/>
    </location>
</feature>
<dbReference type="Proteomes" id="UP000000591">
    <property type="component" value="Chromosome I"/>
</dbReference>
<dbReference type="SMART" id="SM00233">
    <property type="entry name" value="PH"/>
    <property type="match status" value="1"/>
</dbReference>